<dbReference type="PATRIC" id="fig|1286094.4.peg.1746"/>
<feature type="transmembrane region" description="Helical" evidence="2">
    <location>
        <begin position="33"/>
        <end position="51"/>
    </location>
</feature>
<dbReference type="Proteomes" id="UP000014629">
    <property type="component" value="Unassembled WGS sequence"/>
</dbReference>
<feature type="compositionally biased region" description="Basic residues" evidence="1">
    <location>
        <begin position="90"/>
        <end position="101"/>
    </location>
</feature>
<dbReference type="AlphaFoldDB" id="S4A364"/>
<gene>
    <name evidence="3" type="ORF">STRAU_1768</name>
</gene>
<protein>
    <submittedName>
        <fullName evidence="3">Uncharacterized protein</fullName>
    </submittedName>
</protein>
<feature type="transmembrane region" description="Helical" evidence="2">
    <location>
        <begin position="57"/>
        <end position="77"/>
    </location>
</feature>
<sequence length="183" mass="20265">MIKEMAFNKSDNAKDLRKLDSDRARTRRKVRNVTVLALAVITLGLTSVSYTDWYRTAPGQLGLTVVGLMVAGSLVWMRKTARNKPEPHRRAALRRPRRRVSARAPHVDQLQPVADLAGQPGTRPRSYHQQVGYVLHVKDRVLTPAQAAQRVAAYGAWGSPSIDGDPFGGGRPHTVYPVNWPGV</sequence>
<comment type="caution">
    <text evidence="3">The sequence shown here is derived from an EMBL/GenBank/DDBJ whole genome shotgun (WGS) entry which is preliminary data.</text>
</comment>
<proteinExistence type="predicted"/>
<evidence type="ECO:0000256" key="2">
    <source>
        <dbReference type="SAM" id="Phobius"/>
    </source>
</evidence>
<accession>S4A364</accession>
<evidence type="ECO:0000313" key="3">
    <source>
        <dbReference type="EMBL" id="EPH45140.1"/>
    </source>
</evidence>
<feature type="region of interest" description="Disordered" evidence="1">
    <location>
        <begin position="81"/>
        <end position="104"/>
    </location>
</feature>
<keyword evidence="2" id="KW-1133">Transmembrane helix</keyword>
<name>S4A364_9ACTN</name>
<keyword evidence="2" id="KW-0472">Membrane</keyword>
<keyword evidence="2" id="KW-0812">Transmembrane</keyword>
<organism evidence="3 4">
    <name type="scientific">Streptomyces aurantiacus JA 4570</name>
    <dbReference type="NCBI Taxonomy" id="1286094"/>
    <lineage>
        <taxon>Bacteria</taxon>
        <taxon>Bacillati</taxon>
        <taxon>Actinomycetota</taxon>
        <taxon>Actinomycetes</taxon>
        <taxon>Kitasatosporales</taxon>
        <taxon>Streptomycetaceae</taxon>
        <taxon>Streptomyces</taxon>
        <taxon>Streptomyces aurantiacus group</taxon>
    </lineage>
</organism>
<keyword evidence="4" id="KW-1185">Reference proteome</keyword>
<evidence type="ECO:0000313" key="4">
    <source>
        <dbReference type="Proteomes" id="UP000014629"/>
    </source>
</evidence>
<dbReference type="EMBL" id="AOPZ01000067">
    <property type="protein sequence ID" value="EPH45140.1"/>
    <property type="molecule type" value="Genomic_DNA"/>
</dbReference>
<reference evidence="3 4" key="1">
    <citation type="submission" date="2013-02" db="EMBL/GenBank/DDBJ databases">
        <title>Draft Genome Sequence of Streptomyces aurantiacus, Which Produces Setomimycin.</title>
        <authorList>
            <person name="Gruening B.A."/>
            <person name="Praeg A."/>
            <person name="Erxleben A."/>
            <person name="Guenther S."/>
            <person name="Mueller M."/>
        </authorList>
    </citation>
    <scope>NUCLEOTIDE SEQUENCE [LARGE SCALE GENOMIC DNA]</scope>
    <source>
        <strain evidence="3 4">JA 4570</strain>
    </source>
</reference>
<evidence type="ECO:0000256" key="1">
    <source>
        <dbReference type="SAM" id="MobiDB-lite"/>
    </source>
</evidence>